<dbReference type="EMBL" id="LFZN01000069">
    <property type="protein sequence ID" value="KXT00660.1"/>
    <property type="molecule type" value="Genomic_DNA"/>
</dbReference>
<evidence type="ECO:0000313" key="2">
    <source>
        <dbReference type="EMBL" id="KXT00660.1"/>
    </source>
</evidence>
<comment type="caution">
    <text evidence="2">The sequence shown here is derived from an EMBL/GenBank/DDBJ whole genome shotgun (WGS) entry which is preliminary data.</text>
</comment>
<reference evidence="2 3" key="1">
    <citation type="submission" date="2015-07" db="EMBL/GenBank/DDBJ databases">
        <title>Comparative genomics of the Sigatoka disease complex on banana suggests a link between parallel evolutionary changes in Pseudocercospora fijiensis and Pseudocercospora eumusae and increased virulence on the banana host.</title>
        <authorList>
            <person name="Chang T.-C."/>
            <person name="Salvucci A."/>
            <person name="Crous P.W."/>
            <person name="Stergiopoulos I."/>
        </authorList>
    </citation>
    <scope>NUCLEOTIDE SEQUENCE [LARGE SCALE GENOMIC DNA]</scope>
    <source>
        <strain evidence="2 3">CBS 114824</strain>
    </source>
</reference>
<feature type="compositionally biased region" description="Acidic residues" evidence="1">
    <location>
        <begin position="240"/>
        <end position="252"/>
    </location>
</feature>
<proteinExistence type="predicted"/>
<feature type="compositionally biased region" description="Polar residues" evidence="1">
    <location>
        <begin position="176"/>
        <end position="186"/>
    </location>
</feature>
<feature type="compositionally biased region" description="Basic residues" evidence="1">
    <location>
        <begin position="302"/>
        <end position="311"/>
    </location>
</feature>
<dbReference type="AlphaFoldDB" id="A0A139HDY0"/>
<protein>
    <submittedName>
        <fullName evidence="2">Uncharacterized protein</fullName>
    </submittedName>
</protein>
<sequence length="335" mass="38029">MQTYSTFPPIVLHFWKQTTATTTMASTPDSDNMLQSHSWVVGEESHSWSLTRKTSEIQGSPGWQKVRHQHQTYKITYPSQSRWEQQEVEQQVAVQFEGFSAHVKWLNKVEETRNGLHPPGSLDPLTVFSRQWEDNMTFDFSAYFSGQGMPRPSFADNNGPFLHGKCLPPQQPSEPHASTSTSQQPSDPYAWALQQPRPLPREARPLPPRVLPAQPALYRPIRAQPRDPGCGRGRMPFHEETDDDYDDDDDGDGLFVKDTRHQPGRRLPPPPPASVIQLDYDDGDTSAYSPYQYDRPQQEQPKKKRGKRGKKATQSAAQQHTMSGGRGSFNPNYDS</sequence>
<evidence type="ECO:0000256" key="1">
    <source>
        <dbReference type="SAM" id="MobiDB-lite"/>
    </source>
</evidence>
<feature type="compositionally biased region" description="Polar residues" evidence="1">
    <location>
        <begin position="312"/>
        <end position="322"/>
    </location>
</feature>
<organism evidence="2 3">
    <name type="scientific">Pseudocercospora eumusae</name>
    <dbReference type="NCBI Taxonomy" id="321146"/>
    <lineage>
        <taxon>Eukaryota</taxon>
        <taxon>Fungi</taxon>
        <taxon>Dikarya</taxon>
        <taxon>Ascomycota</taxon>
        <taxon>Pezizomycotina</taxon>
        <taxon>Dothideomycetes</taxon>
        <taxon>Dothideomycetidae</taxon>
        <taxon>Mycosphaerellales</taxon>
        <taxon>Mycosphaerellaceae</taxon>
        <taxon>Pseudocercospora</taxon>
    </lineage>
</organism>
<gene>
    <name evidence="2" type="ORF">AC578_4034</name>
</gene>
<feature type="region of interest" description="Disordered" evidence="1">
    <location>
        <begin position="154"/>
        <end position="335"/>
    </location>
</feature>
<accession>A0A139HDY0</accession>
<name>A0A139HDY0_9PEZI</name>
<dbReference type="Proteomes" id="UP000070133">
    <property type="component" value="Unassembled WGS sequence"/>
</dbReference>
<keyword evidence="3" id="KW-1185">Reference proteome</keyword>
<evidence type="ECO:0000313" key="3">
    <source>
        <dbReference type="Proteomes" id="UP000070133"/>
    </source>
</evidence>